<reference evidence="1 2" key="1">
    <citation type="journal article" date="2016" name="Sci. Rep.">
        <title>The Dendrobium catenatum Lindl. genome sequence provides insights into polysaccharide synthase, floral development and adaptive evolution.</title>
        <authorList>
            <person name="Zhang G.Q."/>
            <person name="Xu Q."/>
            <person name="Bian C."/>
            <person name="Tsai W.C."/>
            <person name="Yeh C.M."/>
            <person name="Liu K.W."/>
            <person name="Yoshida K."/>
            <person name="Zhang L.S."/>
            <person name="Chang S.B."/>
            <person name="Chen F."/>
            <person name="Shi Y."/>
            <person name="Su Y.Y."/>
            <person name="Zhang Y.Q."/>
            <person name="Chen L.J."/>
            <person name="Yin Y."/>
            <person name="Lin M."/>
            <person name="Huang H."/>
            <person name="Deng H."/>
            <person name="Wang Z.W."/>
            <person name="Zhu S.L."/>
            <person name="Zhao X."/>
            <person name="Deng C."/>
            <person name="Niu S.C."/>
            <person name="Huang J."/>
            <person name="Wang M."/>
            <person name="Liu G.H."/>
            <person name="Yang H.J."/>
            <person name="Xiao X.J."/>
            <person name="Hsiao Y.Y."/>
            <person name="Wu W.L."/>
            <person name="Chen Y.Y."/>
            <person name="Mitsuda N."/>
            <person name="Ohme-Takagi M."/>
            <person name="Luo Y.B."/>
            <person name="Van de Peer Y."/>
            <person name="Liu Z.J."/>
        </authorList>
    </citation>
    <scope>NUCLEOTIDE SEQUENCE [LARGE SCALE GENOMIC DNA]</scope>
    <source>
        <tissue evidence="1">The whole plant</tissue>
    </source>
</reference>
<organism evidence="1 2">
    <name type="scientific">Dendrobium catenatum</name>
    <dbReference type="NCBI Taxonomy" id="906689"/>
    <lineage>
        <taxon>Eukaryota</taxon>
        <taxon>Viridiplantae</taxon>
        <taxon>Streptophyta</taxon>
        <taxon>Embryophyta</taxon>
        <taxon>Tracheophyta</taxon>
        <taxon>Spermatophyta</taxon>
        <taxon>Magnoliopsida</taxon>
        <taxon>Liliopsida</taxon>
        <taxon>Asparagales</taxon>
        <taxon>Orchidaceae</taxon>
        <taxon>Epidendroideae</taxon>
        <taxon>Malaxideae</taxon>
        <taxon>Dendrobiinae</taxon>
        <taxon>Dendrobium</taxon>
    </lineage>
</organism>
<keyword evidence="2" id="KW-1185">Reference proteome</keyword>
<evidence type="ECO:0000313" key="1">
    <source>
        <dbReference type="EMBL" id="PKU80606.1"/>
    </source>
</evidence>
<accession>A0A2I0WY82</accession>
<proteinExistence type="predicted"/>
<gene>
    <name evidence="1" type="ORF">MA16_Dca011730</name>
</gene>
<sequence>MEPSVAPTKRQFLRLFIADEQCDVNICVALFICGAIFWSLSNLSKKHVKEENDRYGAKWNSIGDESRHFFSFITF</sequence>
<dbReference type="Proteomes" id="UP000233837">
    <property type="component" value="Unassembled WGS sequence"/>
</dbReference>
<dbReference type="EMBL" id="KZ502327">
    <property type="protein sequence ID" value="PKU80606.1"/>
    <property type="molecule type" value="Genomic_DNA"/>
</dbReference>
<dbReference type="AlphaFoldDB" id="A0A2I0WY82"/>
<protein>
    <submittedName>
        <fullName evidence="1">Uncharacterized protein</fullName>
    </submittedName>
</protein>
<name>A0A2I0WY82_9ASPA</name>
<evidence type="ECO:0000313" key="2">
    <source>
        <dbReference type="Proteomes" id="UP000233837"/>
    </source>
</evidence>
<reference evidence="1 2" key="2">
    <citation type="journal article" date="2017" name="Nature">
        <title>The Apostasia genome and the evolution of orchids.</title>
        <authorList>
            <person name="Zhang G.Q."/>
            <person name="Liu K.W."/>
            <person name="Li Z."/>
            <person name="Lohaus R."/>
            <person name="Hsiao Y.Y."/>
            <person name="Niu S.C."/>
            <person name="Wang J.Y."/>
            <person name="Lin Y.C."/>
            <person name="Xu Q."/>
            <person name="Chen L.J."/>
            <person name="Yoshida K."/>
            <person name="Fujiwara S."/>
            <person name="Wang Z.W."/>
            <person name="Zhang Y.Q."/>
            <person name="Mitsuda N."/>
            <person name="Wang M."/>
            <person name="Liu G.H."/>
            <person name="Pecoraro L."/>
            <person name="Huang H.X."/>
            <person name="Xiao X.J."/>
            <person name="Lin M."/>
            <person name="Wu X.Y."/>
            <person name="Wu W.L."/>
            <person name="Chen Y.Y."/>
            <person name="Chang S.B."/>
            <person name="Sakamoto S."/>
            <person name="Ohme-Takagi M."/>
            <person name="Yagi M."/>
            <person name="Zeng S.J."/>
            <person name="Shen C.Y."/>
            <person name="Yeh C.M."/>
            <person name="Luo Y.B."/>
            <person name="Tsai W.C."/>
            <person name="Van de Peer Y."/>
            <person name="Liu Z.J."/>
        </authorList>
    </citation>
    <scope>NUCLEOTIDE SEQUENCE [LARGE SCALE GENOMIC DNA]</scope>
    <source>
        <tissue evidence="1">The whole plant</tissue>
    </source>
</reference>